<evidence type="ECO:0000313" key="2">
    <source>
        <dbReference type="EMBL" id="KAK5536893.1"/>
    </source>
</evidence>
<gene>
    <name evidence="2" type="ORF">LTR25_005568</name>
</gene>
<accession>A0AAV9Q7R2</accession>
<reference evidence="2 3" key="1">
    <citation type="submission" date="2023-06" db="EMBL/GenBank/DDBJ databases">
        <title>Black Yeasts Isolated from many extreme environments.</title>
        <authorList>
            <person name="Coleine C."/>
            <person name="Stajich J.E."/>
            <person name="Selbmann L."/>
        </authorList>
    </citation>
    <scope>NUCLEOTIDE SEQUENCE [LARGE SCALE GENOMIC DNA]</scope>
    <source>
        <strain evidence="2 3">CCFEE 5887</strain>
    </source>
</reference>
<dbReference type="AlphaFoldDB" id="A0AAV9Q7R2"/>
<sequence length="159" mass="17562">MAHSTKTSAEKRRRQSDLVIVPYEEGRFDPSSTVAKYSSQHGKKPEPMVAEDGPTGSKRPPKVGHTGDNDRNLTSYGGKSDWTGANLTFFTNGSPNASQNRDLNADAPPRDNHKPQQEAQKETRGHGFDDCVEHKGNNKGGYVTYETENVFHKVNASFQ</sequence>
<dbReference type="Proteomes" id="UP001345827">
    <property type="component" value="Unassembled WGS sequence"/>
</dbReference>
<comment type="caution">
    <text evidence="2">The sequence shown here is derived from an EMBL/GenBank/DDBJ whole genome shotgun (WGS) entry which is preliminary data.</text>
</comment>
<name>A0AAV9Q7R2_9PEZI</name>
<evidence type="ECO:0000256" key="1">
    <source>
        <dbReference type="SAM" id="MobiDB-lite"/>
    </source>
</evidence>
<protein>
    <submittedName>
        <fullName evidence="2">Uncharacterized protein</fullName>
    </submittedName>
</protein>
<organism evidence="2 3">
    <name type="scientific">Vermiconidia calcicola</name>
    <dbReference type="NCBI Taxonomy" id="1690605"/>
    <lineage>
        <taxon>Eukaryota</taxon>
        <taxon>Fungi</taxon>
        <taxon>Dikarya</taxon>
        <taxon>Ascomycota</taxon>
        <taxon>Pezizomycotina</taxon>
        <taxon>Dothideomycetes</taxon>
        <taxon>Dothideomycetidae</taxon>
        <taxon>Mycosphaerellales</taxon>
        <taxon>Extremaceae</taxon>
        <taxon>Vermiconidia</taxon>
    </lineage>
</organism>
<dbReference type="EMBL" id="JAXLQG010000008">
    <property type="protein sequence ID" value="KAK5536893.1"/>
    <property type="molecule type" value="Genomic_DNA"/>
</dbReference>
<evidence type="ECO:0000313" key="3">
    <source>
        <dbReference type="Proteomes" id="UP001345827"/>
    </source>
</evidence>
<feature type="compositionally biased region" description="Polar residues" evidence="1">
    <location>
        <begin position="72"/>
        <end position="102"/>
    </location>
</feature>
<feature type="region of interest" description="Disordered" evidence="1">
    <location>
        <begin position="1"/>
        <end position="142"/>
    </location>
</feature>
<proteinExistence type="predicted"/>
<feature type="compositionally biased region" description="Basic and acidic residues" evidence="1">
    <location>
        <begin position="108"/>
        <end position="136"/>
    </location>
</feature>
<feature type="compositionally biased region" description="Polar residues" evidence="1">
    <location>
        <begin position="30"/>
        <end position="40"/>
    </location>
</feature>
<keyword evidence="3" id="KW-1185">Reference proteome</keyword>